<dbReference type="PANTHER" id="PTHR38659:SF1">
    <property type="entry name" value="METAL DEPENDENT PHOSPHOHYDROLASE"/>
    <property type="match status" value="1"/>
</dbReference>
<gene>
    <name evidence="2" type="ORF">UR67_C0002G0171</name>
</gene>
<keyword evidence="2" id="KW-0378">Hydrolase</keyword>
<name>A0A0G0C1S2_UNCC3</name>
<evidence type="ECO:0000313" key="2">
    <source>
        <dbReference type="EMBL" id="KKP70051.1"/>
    </source>
</evidence>
<feature type="domain" description="HD" evidence="1">
    <location>
        <begin position="22"/>
        <end position="98"/>
    </location>
</feature>
<dbReference type="SUPFAM" id="SSF109604">
    <property type="entry name" value="HD-domain/PDEase-like"/>
    <property type="match status" value="1"/>
</dbReference>
<organism evidence="2 3">
    <name type="scientific">candidate division CPR3 bacterium GW2011_GWF2_35_18</name>
    <dbReference type="NCBI Taxonomy" id="1618350"/>
    <lineage>
        <taxon>Bacteria</taxon>
        <taxon>Bacteria division CPR3</taxon>
    </lineage>
</organism>
<proteinExistence type="predicted"/>
<protein>
    <submittedName>
        <fullName evidence="2">Hydrolase family protein</fullName>
    </submittedName>
</protein>
<evidence type="ECO:0000259" key="1">
    <source>
        <dbReference type="Pfam" id="PF01966"/>
    </source>
</evidence>
<dbReference type="PANTHER" id="PTHR38659">
    <property type="entry name" value="METAL-DEPENDENT PHOSPHOHYDROLASE"/>
    <property type="match status" value="1"/>
</dbReference>
<accession>A0A0G0C1S2</accession>
<dbReference type="AlphaFoldDB" id="A0A0G0C1S2"/>
<dbReference type="Proteomes" id="UP000034581">
    <property type="component" value="Unassembled WGS sequence"/>
</dbReference>
<dbReference type="Pfam" id="PF01966">
    <property type="entry name" value="HD"/>
    <property type="match status" value="1"/>
</dbReference>
<comment type="caution">
    <text evidence="2">The sequence shown here is derived from an EMBL/GenBank/DDBJ whole genome shotgun (WGS) entry which is preliminary data.</text>
</comment>
<dbReference type="Gene3D" id="1.10.3210.10">
    <property type="entry name" value="Hypothetical protein af1432"/>
    <property type="match status" value="1"/>
</dbReference>
<dbReference type="EMBL" id="LBQB01000002">
    <property type="protein sequence ID" value="KKP70051.1"/>
    <property type="molecule type" value="Genomic_DNA"/>
</dbReference>
<dbReference type="GO" id="GO:0016787">
    <property type="term" value="F:hydrolase activity"/>
    <property type="evidence" value="ECO:0007669"/>
    <property type="project" value="UniProtKB-KW"/>
</dbReference>
<evidence type="ECO:0000313" key="3">
    <source>
        <dbReference type="Proteomes" id="UP000034581"/>
    </source>
</evidence>
<sequence length="186" mass="21058">MLTRIEAQKLLETHCSEKLRFHCREAEIIMRAVAKELKQDEEKWGIAALIHDLDFEKPEVLSDFKKHAILIQDLVGKENLDSETWHAIASHNGDNNGIAKETAFDYALSASENMGGFIYAVSMIYPDRKVTSVKVKSITKRLKQLAFARNVDRQSIYDIEKAGIKLDRFVEIALQAMVSIAPEIGL</sequence>
<dbReference type="STRING" id="1618350.UR67_C0002G0171"/>
<dbReference type="InterPro" id="IPR006674">
    <property type="entry name" value="HD_domain"/>
</dbReference>
<reference evidence="2 3" key="1">
    <citation type="journal article" date="2015" name="Nature">
        <title>rRNA introns, odd ribosomes, and small enigmatic genomes across a large radiation of phyla.</title>
        <authorList>
            <person name="Brown C.T."/>
            <person name="Hug L.A."/>
            <person name="Thomas B.C."/>
            <person name="Sharon I."/>
            <person name="Castelle C.J."/>
            <person name="Singh A."/>
            <person name="Wilkins M.J."/>
            <person name="Williams K.H."/>
            <person name="Banfield J.F."/>
        </authorList>
    </citation>
    <scope>NUCLEOTIDE SEQUENCE [LARGE SCALE GENOMIC DNA]</scope>
</reference>